<dbReference type="GO" id="GO:0008168">
    <property type="term" value="F:methyltransferase activity"/>
    <property type="evidence" value="ECO:0007669"/>
    <property type="project" value="UniProtKB-KW"/>
</dbReference>
<accession>A0A9P8ALL6</accession>
<evidence type="ECO:0000259" key="2">
    <source>
        <dbReference type="Pfam" id="PF13847"/>
    </source>
</evidence>
<dbReference type="CDD" id="cd02440">
    <property type="entry name" value="AdoMet_MTases"/>
    <property type="match status" value="1"/>
</dbReference>
<keyword evidence="4" id="KW-1185">Reference proteome</keyword>
<proteinExistence type="predicted"/>
<dbReference type="RefSeq" id="XP_043033276.1">
    <property type="nucleotide sequence ID" value="XM_043181888.1"/>
</dbReference>
<sequence length="350" mass="39280">MPGHIQDVYSNSADDDSSGSYDSDVVELRSDEFSDYFVERNGRLFHSSATCPYPLPVDTPEQQRLNVQHNALFHVLGAHYVGPVPELLMPESRRQKIVVDMCTGTGKWVMEMAEQYPHVRFYGFDIGTIISPPASICTSHSLTSLFSVPIATRYPLPNVTFELHDMGERTRYQGSSIDLVHARSVSMTVRDYGEIVREVSRILRPGGVFISGEWGRHPSFHPNYDSDPSLQTPSFCRFFQILHGALAQRGILPVAGTVHTILQSTGGFSEITSQTHYFPIGPWSTDHIMQRIGKAFRTVLSRYMESVRPVILGHGMNASDLDHLYADARSEILNTEGLVAVYYSVHARRM</sequence>
<dbReference type="Pfam" id="PF13847">
    <property type="entry name" value="Methyltransf_31"/>
    <property type="match status" value="1"/>
</dbReference>
<dbReference type="GeneID" id="66104184"/>
<evidence type="ECO:0000313" key="4">
    <source>
        <dbReference type="Proteomes" id="UP000812287"/>
    </source>
</evidence>
<evidence type="ECO:0000313" key="3">
    <source>
        <dbReference type="EMBL" id="KAG7439776.1"/>
    </source>
</evidence>
<dbReference type="EMBL" id="MU250584">
    <property type="protein sequence ID" value="KAG7439776.1"/>
    <property type="molecule type" value="Genomic_DNA"/>
</dbReference>
<dbReference type="Proteomes" id="UP000812287">
    <property type="component" value="Unassembled WGS sequence"/>
</dbReference>
<feature type="domain" description="Methyltransferase" evidence="2">
    <location>
        <begin position="96"/>
        <end position="213"/>
    </location>
</feature>
<dbReference type="AlphaFoldDB" id="A0A9P8ALL6"/>
<reference evidence="3" key="1">
    <citation type="submission" date="2020-11" db="EMBL/GenBank/DDBJ databases">
        <title>Adaptations for nitrogen fixation in a non-lichenized fungal sporocarp promotes dispersal by wood-feeding termites.</title>
        <authorList>
            <consortium name="DOE Joint Genome Institute"/>
            <person name="Koch R.A."/>
            <person name="Yoon G."/>
            <person name="Arayal U."/>
            <person name="Lail K."/>
            <person name="Amirebrahimi M."/>
            <person name="Labutti K."/>
            <person name="Lipzen A."/>
            <person name="Riley R."/>
            <person name="Barry K."/>
            <person name="Henrissat B."/>
            <person name="Grigoriev I.V."/>
            <person name="Herr J.R."/>
            <person name="Aime M.C."/>
        </authorList>
    </citation>
    <scope>NUCLEOTIDE SEQUENCE</scope>
    <source>
        <strain evidence="3">MCA 3950</strain>
    </source>
</reference>
<dbReference type="OrthoDB" id="2013972at2759"/>
<dbReference type="Gene3D" id="3.40.50.150">
    <property type="entry name" value="Vaccinia Virus protein VP39"/>
    <property type="match status" value="1"/>
</dbReference>
<keyword evidence="3" id="KW-0489">Methyltransferase</keyword>
<gene>
    <name evidence="3" type="ORF">BT62DRAFT_690962</name>
</gene>
<dbReference type="InterPro" id="IPR025714">
    <property type="entry name" value="Methyltranfer_dom"/>
</dbReference>
<comment type="caution">
    <text evidence="3">The sequence shown here is derived from an EMBL/GenBank/DDBJ whole genome shotgun (WGS) entry which is preliminary data.</text>
</comment>
<dbReference type="PANTHER" id="PTHR43591">
    <property type="entry name" value="METHYLTRANSFERASE"/>
    <property type="match status" value="1"/>
</dbReference>
<evidence type="ECO:0000256" key="1">
    <source>
        <dbReference type="SAM" id="MobiDB-lite"/>
    </source>
</evidence>
<dbReference type="PANTHER" id="PTHR43591:SF110">
    <property type="entry name" value="RHODANESE DOMAIN-CONTAINING PROTEIN"/>
    <property type="match status" value="1"/>
</dbReference>
<name>A0A9P8ALL6_9AGAR</name>
<dbReference type="InterPro" id="IPR029063">
    <property type="entry name" value="SAM-dependent_MTases_sf"/>
</dbReference>
<feature type="region of interest" description="Disordered" evidence="1">
    <location>
        <begin position="1"/>
        <end position="23"/>
    </location>
</feature>
<dbReference type="SUPFAM" id="SSF53335">
    <property type="entry name" value="S-adenosyl-L-methionine-dependent methyltransferases"/>
    <property type="match status" value="1"/>
</dbReference>
<keyword evidence="3" id="KW-0808">Transferase</keyword>
<organism evidence="3 4">
    <name type="scientific">Guyanagaster necrorhizus</name>
    <dbReference type="NCBI Taxonomy" id="856835"/>
    <lineage>
        <taxon>Eukaryota</taxon>
        <taxon>Fungi</taxon>
        <taxon>Dikarya</taxon>
        <taxon>Basidiomycota</taxon>
        <taxon>Agaricomycotina</taxon>
        <taxon>Agaricomycetes</taxon>
        <taxon>Agaricomycetidae</taxon>
        <taxon>Agaricales</taxon>
        <taxon>Marasmiineae</taxon>
        <taxon>Physalacriaceae</taxon>
        <taxon>Guyanagaster</taxon>
    </lineage>
</organism>
<dbReference type="GO" id="GO:0032259">
    <property type="term" value="P:methylation"/>
    <property type="evidence" value="ECO:0007669"/>
    <property type="project" value="UniProtKB-KW"/>
</dbReference>
<protein>
    <submittedName>
        <fullName evidence="3">S-adenosyl-L-methionine-dependent methyltransferase</fullName>
    </submittedName>
</protein>